<accession>A0A8S5RLN7</accession>
<keyword evidence="1" id="KW-0540">Nuclease</keyword>
<sequence length="207" mass="24912">MTNTCFMCGATIEINKKQKYVCEECDRKIKLLNQLTNVDKAKEKIEKKAKRKRIKDLDYEQEACEVARKIMSEGYVFNSVNEICFAIQLEKENIKYYPNYKICECKVDFFIPDLKKIVEVDGEIYHTDENKDFLRERKIMSCIDNDYEIVRIPASFVPDYIILGLKEGLDFIVDKRKFDNRFRDTRFDKIYWEEFINYKYAMRRAKL</sequence>
<name>A0A8S5RLN7_9VIRU</name>
<dbReference type="Gene3D" id="3.40.960.10">
    <property type="entry name" value="VSR Endonuclease"/>
    <property type="match status" value="1"/>
</dbReference>
<proteinExistence type="predicted"/>
<keyword evidence="1" id="KW-0255">Endonuclease</keyword>
<keyword evidence="1" id="KW-0378">Hydrolase</keyword>
<dbReference type="SUPFAM" id="SSF52980">
    <property type="entry name" value="Restriction endonuclease-like"/>
    <property type="match status" value="1"/>
</dbReference>
<dbReference type="EMBL" id="BK059114">
    <property type="protein sequence ID" value="DAE32026.1"/>
    <property type="molecule type" value="Genomic_DNA"/>
</dbReference>
<dbReference type="GO" id="GO:0004519">
    <property type="term" value="F:endonuclease activity"/>
    <property type="evidence" value="ECO:0007669"/>
    <property type="project" value="UniProtKB-KW"/>
</dbReference>
<dbReference type="InterPro" id="IPR011335">
    <property type="entry name" value="Restrct_endonuc-II-like"/>
</dbReference>
<protein>
    <submittedName>
        <fullName evidence="1">DNA mismatch endonuclease</fullName>
    </submittedName>
</protein>
<reference evidence="1" key="1">
    <citation type="journal article" date="2021" name="Proc. Natl. Acad. Sci. U.S.A.">
        <title>A Catalog of Tens of Thousands of Viruses from Human Metagenomes Reveals Hidden Associations with Chronic Diseases.</title>
        <authorList>
            <person name="Tisza M.J."/>
            <person name="Buck C.B."/>
        </authorList>
    </citation>
    <scope>NUCLEOTIDE SEQUENCE</scope>
    <source>
        <strain evidence="1">CtReX5</strain>
    </source>
</reference>
<evidence type="ECO:0000313" key="1">
    <source>
        <dbReference type="EMBL" id="DAE32026.1"/>
    </source>
</evidence>
<organism evidence="1">
    <name type="scientific">virus sp. ctReX5</name>
    <dbReference type="NCBI Taxonomy" id="2825818"/>
    <lineage>
        <taxon>Viruses</taxon>
    </lineage>
</organism>